<keyword evidence="1" id="KW-0732">Signal</keyword>
<feature type="chain" id="PRO_5041992582" description="Secreted protein" evidence="1">
    <location>
        <begin position="30"/>
        <end position="176"/>
    </location>
</feature>
<evidence type="ECO:0000256" key="1">
    <source>
        <dbReference type="SAM" id="SignalP"/>
    </source>
</evidence>
<dbReference type="EMBL" id="CP028130">
    <property type="protein sequence ID" value="AZZ55860.1"/>
    <property type="molecule type" value="Genomic_DNA"/>
</dbReference>
<evidence type="ECO:0000313" key="2">
    <source>
        <dbReference type="EMBL" id="AZZ55860.1"/>
    </source>
</evidence>
<feature type="signal peptide" evidence="1">
    <location>
        <begin position="1"/>
        <end position="29"/>
    </location>
</feature>
<dbReference type="KEGG" id="ria:C7V51_08220"/>
<evidence type="ECO:0000313" key="3">
    <source>
        <dbReference type="Proteomes" id="UP000283946"/>
    </source>
</evidence>
<name>A0AAD1EMM7_9MICO</name>
<dbReference type="RefSeq" id="WP_104265017.1">
    <property type="nucleotide sequence ID" value="NZ_CP028130.1"/>
</dbReference>
<organism evidence="2 3">
    <name type="scientific">Rathayibacter iranicus</name>
    <dbReference type="NCBI Taxonomy" id="59737"/>
    <lineage>
        <taxon>Bacteria</taxon>
        <taxon>Bacillati</taxon>
        <taxon>Actinomycetota</taxon>
        <taxon>Actinomycetes</taxon>
        <taxon>Micrococcales</taxon>
        <taxon>Microbacteriaceae</taxon>
        <taxon>Rathayibacter</taxon>
    </lineage>
</organism>
<gene>
    <name evidence="2" type="ORF">C7V51_08220</name>
</gene>
<proteinExistence type="predicted"/>
<dbReference type="Proteomes" id="UP000283946">
    <property type="component" value="Chromosome"/>
</dbReference>
<evidence type="ECO:0008006" key="4">
    <source>
        <dbReference type="Google" id="ProtNLM"/>
    </source>
</evidence>
<sequence length="176" mass="18187">MKVHTIERAMTVIGISLCLIISGATVAEAAPGPGEDRIRCTVTLEYPHQSGLVNGTISAQGRVACTATVKEIYITTSIRQVVNNTVASQTFDSFNVSSGSAVGARPCSDGPATFMSQADVRVDFPLGYTPTPQMASEYSPNVSVACGDAQSAPGTSKGADAVSPDTATWTITAVKN</sequence>
<accession>A0AAD1EMM7</accession>
<dbReference type="AlphaFoldDB" id="A0AAD1EMM7"/>
<protein>
    <recommendedName>
        <fullName evidence="4">Secreted protein</fullName>
    </recommendedName>
</protein>
<reference evidence="2 3" key="1">
    <citation type="submission" date="2018-03" db="EMBL/GenBank/DDBJ databases">
        <title>Bacteriophage NCPPB3778 and a type I-E CRISPR drive the evolution of the US Biological Select Agent, Rathayibacter toxicus.</title>
        <authorList>
            <person name="Davis E.W.II."/>
            <person name="Tabima J.F."/>
            <person name="Weisberg A.J."/>
            <person name="Dantas Lopes L."/>
            <person name="Wiseman M.S."/>
            <person name="Wiseman M.S."/>
            <person name="Pupko T."/>
            <person name="Belcher M.S."/>
            <person name="Sechler A.J."/>
            <person name="Tancos M.A."/>
            <person name="Schroeder B.K."/>
            <person name="Murray T.D."/>
            <person name="Luster D.G."/>
            <person name="Schneider W.L."/>
            <person name="Rogers E."/>
            <person name="Andreote F.D."/>
            <person name="Grunwald N.J."/>
            <person name="Putnam M.L."/>
            <person name="Chang J.H."/>
        </authorList>
    </citation>
    <scope>NUCLEOTIDE SEQUENCE [LARGE SCALE GENOMIC DNA]</scope>
    <source>
        <strain evidence="2 3">NCCPB 2253</strain>
    </source>
</reference>